<feature type="region of interest" description="Disordered" evidence="1">
    <location>
        <begin position="169"/>
        <end position="215"/>
    </location>
</feature>
<evidence type="ECO:0000313" key="3">
    <source>
        <dbReference type="WBParaSite" id="PSAMB.scaffold2999size20104.g20007.t1"/>
    </source>
</evidence>
<sequence length="215" mass="23610">MGRLTPSIDRAAAAALSRVRPLSVRRRRPITARLVGLHRPPTGHLLLLQATCSLAALSSTTAPHPPSMLLRGRHFVVCLWAAPVVIRPCRRRRPARCSHLPARVPAGGRIFYRCGADADDAARRTGRLIGERGEGCARHRRSYIPPPSPSRRLRKQSSIVHQPTFAFPARAPRPSAAGRESTGRLPRRVIDVGRAVCSASRNEKERAHGPTEPTR</sequence>
<keyword evidence="2" id="KW-1185">Reference proteome</keyword>
<evidence type="ECO:0000313" key="2">
    <source>
        <dbReference type="Proteomes" id="UP000887566"/>
    </source>
</evidence>
<proteinExistence type="predicted"/>
<evidence type="ECO:0000256" key="1">
    <source>
        <dbReference type="SAM" id="MobiDB-lite"/>
    </source>
</evidence>
<feature type="compositionally biased region" description="Basic and acidic residues" evidence="1">
    <location>
        <begin position="201"/>
        <end position="215"/>
    </location>
</feature>
<feature type="region of interest" description="Disordered" evidence="1">
    <location>
        <begin position="136"/>
        <end position="157"/>
    </location>
</feature>
<dbReference type="Proteomes" id="UP000887566">
    <property type="component" value="Unplaced"/>
</dbReference>
<protein>
    <submittedName>
        <fullName evidence="3">Uncharacterized protein</fullName>
    </submittedName>
</protein>
<dbReference type="WBParaSite" id="PSAMB.scaffold2999size20104.g20007.t1">
    <property type="protein sequence ID" value="PSAMB.scaffold2999size20104.g20007.t1"/>
    <property type="gene ID" value="PSAMB.scaffold2999size20104.g20007"/>
</dbReference>
<organism evidence="2 3">
    <name type="scientific">Plectus sambesii</name>
    <dbReference type="NCBI Taxonomy" id="2011161"/>
    <lineage>
        <taxon>Eukaryota</taxon>
        <taxon>Metazoa</taxon>
        <taxon>Ecdysozoa</taxon>
        <taxon>Nematoda</taxon>
        <taxon>Chromadorea</taxon>
        <taxon>Plectida</taxon>
        <taxon>Plectina</taxon>
        <taxon>Plectoidea</taxon>
        <taxon>Plectidae</taxon>
        <taxon>Plectus</taxon>
    </lineage>
</organism>
<reference evidence="3" key="1">
    <citation type="submission" date="2022-11" db="UniProtKB">
        <authorList>
            <consortium name="WormBaseParasite"/>
        </authorList>
    </citation>
    <scope>IDENTIFICATION</scope>
</reference>
<dbReference type="AlphaFoldDB" id="A0A914W2F0"/>
<name>A0A914W2F0_9BILA</name>
<accession>A0A914W2F0</accession>